<dbReference type="AlphaFoldDB" id="A0AAV4A9T8"/>
<organism evidence="1 2">
    <name type="scientific">Plakobranchus ocellatus</name>
    <dbReference type="NCBI Taxonomy" id="259542"/>
    <lineage>
        <taxon>Eukaryota</taxon>
        <taxon>Metazoa</taxon>
        <taxon>Spiralia</taxon>
        <taxon>Lophotrochozoa</taxon>
        <taxon>Mollusca</taxon>
        <taxon>Gastropoda</taxon>
        <taxon>Heterobranchia</taxon>
        <taxon>Euthyneura</taxon>
        <taxon>Panpulmonata</taxon>
        <taxon>Sacoglossa</taxon>
        <taxon>Placobranchoidea</taxon>
        <taxon>Plakobranchidae</taxon>
        <taxon>Plakobranchus</taxon>
    </lineage>
</organism>
<name>A0AAV4A9T8_9GAST</name>
<keyword evidence="2" id="KW-1185">Reference proteome</keyword>
<comment type="caution">
    <text evidence="1">The sequence shown here is derived from an EMBL/GenBank/DDBJ whole genome shotgun (WGS) entry which is preliminary data.</text>
</comment>
<evidence type="ECO:0000313" key="2">
    <source>
        <dbReference type="Proteomes" id="UP000735302"/>
    </source>
</evidence>
<gene>
    <name evidence="1" type="ORF">PoB_003094900</name>
</gene>
<proteinExistence type="predicted"/>
<evidence type="ECO:0000313" key="1">
    <source>
        <dbReference type="EMBL" id="GFO04444.1"/>
    </source>
</evidence>
<accession>A0AAV4A9T8</accession>
<protein>
    <submittedName>
        <fullName evidence="1">Uncharacterized protein</fullName>
    </submittedName>
</protein>
<dbReference type="EMBL" id="BLXT01003739">
    <property type="protein sequence ID" value="GFO04444.1"/>
    <property type="molecule type" value="Genomic_DNA"/>
</dbReference>
<dbReference type="Proteomes" id="UP000735302">
    <property type="component" value="Unassembled WGS sequence"/>
</dbReference>
<reference evidence="1 2" key="1">
    <citation type="journal article" date="2021" name="Elife">
        <title>Chloroplast acquisition without the gene transfer in kleptoplastic sea slugs, Plakobranchus ocellatus.</title>
        <authorList>
            <person name="Maeda T."/>
            <person name="Takahashi S."/>
            <person name="Yoshida T."/>
            <person name="Shimamura S."/>
            <person name="Takaki Y."/>
            <person name="Nagai Y."/>
            <person name="Toyoda A."/>
            <person name="Suzuki Y."/>
            <person name="Arimoto A."/>
            <person name="Ishii H."/>
            <person name="Satoh N."/>
            <person name="Nishiyama T."/>
            <person name="Hasebe M."/>
            <person name="Maruyama T."/>
            <person name="Minagawa J."/>
            <person name="Obokata J."/>
            <person name="Shigenobu S."/>
        </authorList>
    </citation>
    <scope>NUCLEOTIDE SEQUENCE [LARGE SCALE GENOMIC DNA]</scope>
</reference>
<sequence>MEGFVTRLLTKEMLMKGEITNEISDFDNTNKWRAQELSHFDVFLPVTRSTVYMGGCKMPWWLWFGETEEGWRGRGWKE</sequence>